<keyword evidence="2" id="KW-0805">Transcription regulation</keyword>
<dbReference type="GO" id="GO:0003677">
    <property type="term" value="F:DNA binding"/>
    <property type="evidence" value="ECO:0007669"/>
    <property type="project" value="UniProtKB-KW"/>
</dbReference>
<protein>
    <recommendedName>
        <fullName evidence="9">Sugar-binding domain-containing protein</fullName>
    </recommendedName>
</protein>
<evidence type="ECO:0000256" key="1">
    <source>
        <dbReference type="ARBA" id="ARBA00010466"/>
    </source>
</evidence>
<dbReference type="Gene3D" id="3.40.50.1360">
    <property type="match status" value="1"/>
</dbReference>
<dbReference type="Pfam" id="PF21715">
    <property type="entry name" value="CggR_N"/>
    <property type="match status" value="1"/>
</dbReference>
<dbReference type="InterPro" id="IPR048715">
    <property type="entry name" value="CggR_N"/>
</dbReference>
<dbReference type="InterPro" id="IPR037171">
    <property type="entry name" value="NagB/RpiA_transferase-like"/>
</dbReference>
<accession>A0A9E8RY77</accession>
<organism evidence="7 8">
    <name type="scientific">Fervidibacillus halotolerans</name>
    <dbReference type="NCBI Taxonomy" id="2980027"/>
    <lineage>
        <taxon>Bacteria</taxon>
        <taxon>Bacillati</taxon>
        <taxon>Bacillota</taxon>
        <taxon>Bacilli</taxon>
        <taxon>Bacillales</taxon>
        <taxon>Bacillaceae</taxon>
        <taxon>Fervidibacillus</taxon>
    </lineage>
</organism>
<keyword evidence="4" id="KW-0804">Transcription</keyword>
<dbReference type="Pfam" id="PF04198">
    <property type="entry name" value="Sugar-bind"/>
    <property type="match status" value="1"/>
</dbReference>
<evidence type="ECO:0000256" key="3">
    <source>
        <dbReference type="ARBA" id="ARBA00023125"/>
    </source>
</evidence>
<dbReference type="GO" id="GO:0030246">
    <property type="term" value="F:carbohydrate binding"/>
    <property type="evidence" value="ECO:0007669"/>
    <property type="project" value="InterPro"/>
</dbReference>
<dbReference type="PANTHER" id="PTHR34294">
    <property type="entry name" value="TRANSCRIPTIONAL REGULATOR-RELATED"/>
    <property type="match status" value="1"/>
</dbReference>
<reference evidence="7" key="1">
    <citation type="submission" date="2022-09" db="EMBL/GenBank/DDBJ databases">
        <title>Complete Genomes of Fervidibacillus albus and Fervidibacillus halotolerans isolated from tidal flat sediments.</title>
        <authorList>
            <person name="Kwon K.K."/>
            <person name="Yang S.-H."/>
            <person name="Park M.J."/>
            <person name="Oh H.-M."/>
        </authorList>
    </citation>
    <scope>NUCLEOTIDE SEQUENCE</scope>
    <source>
        <strain evidence="7">MEBiC13594</strain>
    </source>
</reference>
<dbReference type="AlphaFoldDB" id="A0A9E8RY77"/>
<evidence type="ECO:0000313" key="7">
    <source>
        <dbReference type="EMBL" id="WAA11943.1"/>
    </source>
</evidence>
<dbReference type="SUPFAM" id="SSF100950">
    <property type="entry name" value="NagB/RpiA/CoA transferase-like"/>
    <property type="match status" value="1"/>
</dbReference>
<keyword evidence="8" id="KW-1185">Reference proteome</keyword>
<evidence type="ECO:0000259" key="6">
    <source>
        <dbReference type="Pfam" id="PF21715"/>
    </source>
</evidence>
<feature type="domain" description="CggR N-terminal DNA binding" evidence="6">
    <location>
        <begin position="18"/>
        <end position="88"/>
    </location>
</feature>
<proteinExistence type="inferred from homology"/>
<feature type="domain" description="Sugar-binding" evidence="5">
    <location>
        <begin position="90"/>
        <end position="339"/>
    </location>
</feature>
<dbReference type="SUPFAM" id="SSF46785">
    <property type="entry name" value="Winged helix' DNA-binding domain"/>
    <property type="match status" value="1"/>
</dbReference>
<dbReference type="InterPro" id="IPR007324">
    <property type="entry name" value="Sugar-bd_dom_put"/>
</dbReference>
<dbReference type="Gene3D" id="1.10.10.10">
    <property type="entry name" value="Winged helix-like DNA-binding domain superfamily/Winged helix DNA-binding domain"/>
    <property type="match status" value="1"/>
</dbReference>
<keyword evidence="3" id="KW-0238">DNA-binding</keyword>
<comment type="similarity">
    <text evidence="1">Belongs to the SorC transcriptional regulatory family.</text>
</comment>
<dbReference type="InterPro" id="IPR051054">
    <property type="entry name" value="SorC_transcr_regulators"/>
</dbReference>
<dbReference type="Proteomes" id="UP001164726">
    <property type="component" value="Chromosome"/>
</dbReference>
<dbReference type="EMBL" id="CP106877">
    <property type="protein sequence ID" value="WAA11943.1"/>
    <property type="molecule type" value="Genomic_DNA"/>
</dbReference>
<gene>
    <name evidence="7" type="ORF">OE105_10170</name>
</gene>
<dbReference type="InterPro" id="IPR036390">
    <property type="entry name" value="WH_DNA-bd_sf"/>
</dbReference>
<dbReference type="InterPro" id="IPR036388">
    <property type="entry name" value="WH-like_DNA-bd_sf"/>
</dbReference>
<evidence type="ECO:0008006" key="9">
    <source>
        <dbReference type="Google" id="ProtNLM"/>
    </source>
</evidence>
<dbReference type="PANTHER" id="PTHR34294:SF5">
    <property type="entry name" value="CENTRAL GLYCOLYTIC GENES REGULATOR"/>
    <property type="match status" value="1"/>
</dbReference>
<evidence type="ECO:0000256" key="4">
    <source>
        <dbReference type="ARBA" id="ARBA00023163"/>
    </source>
</evidence>
<dbReference type="RefSeq" id="WP_275420070.1">
    <property type="nucleotide sequence ID" value="NZ_CP106877.1"/>
</dbReference>
<evidence type="ECO:0000256" key="2">
    <source>
        <dbReference type="ARBA" id="ARBA00023015"/>
    </source>
</evidence>
<name>A0A9E8RY77_9BACI</name>
<dbReference type="KEGG" id="fhl:OE105_10170"/>
<evidence type="ECO:0000259" key="5">
    <source>
        <dbReference type="Pfam" id="PF04198"/>
    </source>
</evidence>
<evidence type="ECO:0000313" key="8">
    <source>
        <dbReference type="Proteomes" id="UP001164726"/>
    </source>
</evidence>
<sequence>MDSIIDVQKRIIPDLIQVMQKRFQILRSINFMQPVGRRNLSQTLHITERVLRGEIQFLKEQQLVSVTNAGMSLTEDGKIILEKLETMMRDISGVSDLERSLKKTLQTRDCIVVPGNTDESSWVKYELGRACLNHMKDHLKEQNIIAVTGGTTIAAVADALTSDFSDKELLFVPARGGIGTDVKNQANSICEVMAEKTNSKHMVLYVPDQVSENIYEFFKNEPYVFEVLSKIRSANIVIHGIGEAITMAKRRKTSEDDMRKIVEGKAVAEAFGYYFNENGEVVHKVQTIGLQLEDLNKIDMIYAVAGGESKAKAIKAYMKIAPKNTILVTDEAVSKLILKG</sequence>